<dbReference type="EMBL" id="PZJH01000003">
    <property type="protein sequence ID" value="RAK44652.1"/>
    <property type="molecule type" value="Genomic_DNA"/>
</dbReference>
<evidence type="ECO:0000313" key="2">
    <source>
        <dbReference type="EMBL" id="RAK44652.1"/>
    </source>
</evidence>
<evidence type="ECO:0000256" key="1">
    <source>
        <dbReference type="SAM" id="Phobius"/>
    </source>
</evidence>
<keyword evidence="1" id="KW-1133">Transmembrane helix</keyword>
<name>A0A327ZQT0_9STAP</name>
<gene>
    <name evidence="2" type="ORF">BHU61_08025</name>
</gene>
<dbReference type="Proteomes" id="UP000249808">
    <property type="component" value="Unassembled WGS sequence"/>
</dbReference>
<comment type="caution">
    <text evidence="2">The sequence shown here is derived from an EMBL/GenBank/DDBJ whole genome shotgun (WGS) entry which is preliminary data.</text>
</comment>
<dbReference type="RefSeq" id="WP_111716014.1">
    <property type="nucleotide sequence ID" value="NZ_JBHSSR010000013.1"/>
</dbReference>
<proteinExistence type="predicted"/>
<dbReference type="AlphaFoldDB" id="A0A327ZQT0"/>
<keyword evidence="1" id="KW-0812">Transmembrane</keyword>
<feature type="transmembrane region" description="Helical" evidence="1">
    <location>
        <begin position="7"/>
        <end position="25"/>
    </location>
</feature>
<sequence>MRNEQKLLLPVSVLAILLFMGIVWLKISYDEQDKQEVKTEHITAVEKGLYDSAEDAQKAMVKNIIKTDDVVSAIYTPNKAWKTQFYVIQVSYHKNKSTYSGFAFAVPEGNQYRLVLGDVNIKTYDGMQPKKDTMKVGKDTVQMYVGNPVSNPFEDSIRHSFVEDQVEVAYQVQ</sequence>
<evidence type="ECO:0000313" key="3">
    <source>
        <dbReference type="Proteomes" id="UP000249808"/>
    </source>
</evidence>
<keyword evidence="1" id="KW-0472">Membrane</keyword>
<accession>A0A327ZQT0</accession>
<protein>
    <submittedName>
        <fullName evidence="2">Uncharacterized protein</fullName>
    </submittedName>
</protein>
<reference evidence="2 3" key="1">
    <citation type="journal article" date="2018" name="Front. Microbiol.">
        <title>Description and Comparative Genomics of Macrococcus caseolyticus subsp. hominis subsp. nov., Macrococcus goetzii sp. nov., Macrococcus epidermidis sp. nov., and Macrococcus bohemicus sp. nov., Novel Macrococci From Human Clinical Material With Virulence Potential and Suspected Uptake of Foreign DNA by Natural Transformation.</title>
        <authorList>
            <person name="Maslanova I."/>
            <person name="Wertheimer Z."/>
            <person name="Sedlacek I."/>
            <person name="Svec P."/>
            <person name="Indrakova A."/>
            <person name="Kovarovic V."/>
            <person name="Schumann P."/>
            <person name="Sproer C."/>
            <person name="Kralova S."/>
            <person name="Sedo O."/>
            <person name="Kristofova L."/>
            <person name="Vrbovska V."/>
            <person name="Fuzik T."/>
            <person name="Petras P."/>
            <person name="Zdrahal Z."/>
            <person name="Ruzickova V."/>
            <person name="Doskar J."/>
            <person name="Pantucek R."/>
        </authorList>
    </citation>
    <scope>NUCLEOTIDE SEQUENCE [LARGE SCALE GENOMIC DNA]</scope>
    <source>
        <strain evidence="2 3">01/688</strain>
    </source>
</reference>
<organism evidence="2 3">
    <name type="scientific">Macrococcus epidermidis</name>
    <dbReference type="NCBI Taxonomy" id="1902580"/>
    <lineage>
        <taxon>Bacteria</taxon>
        <taxon>Bacillati</taxon>
        <taxon>Bacillota</taxon>
        <taxon>Bacilli</taxon>
        <taxon>Bacillales</taxon>
        <taxon>Staphylococcaceae</taxon>
        <taxon>Macrococcus</taxon>
    </lineage>
</organism>
<keyword evidence="3" id="KW-1185">Reference proteome</keyword>